<dbReference type="SMART" id="SM00448">
    <property type="entry name" value="REC"/>
    <property type="match status" value="2"/>
</dbReference>
<dbReference type="Gene3D" id="3.30.450.40">
    <property type="match status" value="1"/>
</dbReference>
<evidence type="ECO:0000256" key="4">
    <source>
        <dbReference type="PROSITE-ProRule" id="PRU00169"/>
    </source>
</evidence>
<keyword evidence="8" id="KW-1185">Reference proteome</keyword>
<dbReference type="RefSeq" id="WP_290358791.1">
    <property type="nucleotide sequence ID" value="NZ_JAUHHC010000002.1"/>
</dbReference>
<proteinExistence type="predicted"/>
<comment type="catalytic activity">
    <reaction evidence="1">
        <text>ATP + protein L-histidine = ADP + protein N-phospho-L-histidine.</text>
        <dbReference type="EC" id="2.7.13.3"/>
    </reaction>
</comment>
<reference evidence="7 8" key="1">
    <citation type="submission" date="2023-06" db="EMBL/GenBank/DDBJ databases">
        <title>Pelomonas sp. PFR6 16S ribosomal RNA gene Genome sequencing and assembly.</title>
        <authorList>
            <person name="Woo H."/>
        </authorList>
    </citation>
    <scope>NUCLEOTIDE SEQUENCE [LARGE SCALE GENOMIC DNA]</scope>
    <source>
        <strain evidence="7 8">PFR6</strain>
    </source>
</reference>
<dbReference type="InterPro" id="IPR004358">
    <property type="entry name" value="Sig_transdc_His_kin-like_C"/>
</dbReference>
<dbReference type="InterPro" id="IPR001789">
    <property type="entry name" value="Sig_transdc_resp-reg_receiver"/>
</dbReference>
<evidence type="ECO:0000313" key="7">
    <source>
        <dbReference type="EMBL" id="MDN3920496.1"/>
    </source>
</evidence>
<dbReference type="PANTHER" id="PTHR43547:SF2">
    <property type="entry name" value="HYBRID SIGNAL TRANSDUCTION HISTIDINE KINASE C"/>
    <property type="match status" value="1"/>
</dbReference>
<dbReference type="Pfam" id="PF00512">
    <property type="entry name" value="HisKA"/>
    <property type="match status" value="1"/>
</dbReference>
<accession>A0ABT8DR51</accession>
<dbReference type="PROSITE" id="PS50109">
    <property type="entry name" value="HIS_KIN"/>
    <property type="match status" value="1"/>
</dbReference>
<dbReference type="EC" id="2.7.13.3" evidence="2"/>
<keyword evidence="3 4" id="KW-0597">Phosphoprotein</keyword>
<dbReference type="Gene3D" id="3.40.50.2300">
    <property type="match status" value="2"/>
</dbReference>
<feature type="domain" description="Response regulatory" evidence="6">
    <location>
        <begin position="606"/>
        <end position="722"/>
    </location>
</feature>
<dbReference type="SUPFAM" id="SSF55781">
    <property type="entry name" value="GAF domain-like"/>
    <property type="match status" value="1"/>
</dbReference>
<dbReference type="InterPro" id="IPR011006">
    <property type="entry name" value="CheY-like_superfamily"/>
</dbReference>
<dbReference type="PANTHER" id="PTHR43547">
    <property type="entry name" value="TWO-COMPONENT HISTIDINE KINASE"/>
    <property type="match status" value="1"/>
</dbReference>
<dbReference type="PROSITE" id="PS50110">
    <property type="entry name" value="RESPONSE_REGULATORY"/>
    <property type="match status" value="2"/>
</dbReference>
<dbReference type="InterPro" id="IPR003594">
    <property type="entry name" value="HATPase_dom"/>
</dbReference>
<comment type="caution">
    <text evidence="7">The sequence shown here is derived from an EMBL/GenBank/DDBJ whole genome shotgun (WGS) entry which is preliminary data.</text>
</comment>
<evidence type="ECO:0000313" key="8">
    <source>
        <dbReference type="Proteomes" id="UP001228044"/>
    </source>
</evidence>
<evidence type="ECO:0000256" key="2">
    <source>
        <dbReference type="ARBA" id="ARBA00012438"/>
    </source>
</evidence>
<dbReference type="SUPFAM" id="SSF55874">
    <property type="entry name" value="ATPase domain of HSP90 chaperone/DNA topoisomerase II/histidine kinase"/>
    <property type="match status" value="1"/>
</dbReference>
<dbReference type="Pfam" id="PF02518">
    <property type="entry name" value="HATPase_c"/>
    <property type="match status" value="1"/>
</dbReference>
<dbReference type="InterPro" id="IPR005467">
    <property type="entry name" value="His_kinase_dom"/>
</dbReference>
<gene>
    <name evidence="7" type="ORF">QWJ38_09425</name>
</gene>
<evidence type="ECO:0000256" key="1">
    <source>
        <dbReference type="ARBA" id="ARBA00000085"/>
    </source>
</evidence>
<dbReference type="CDD" id="cd00075">
    <property type="entry name" value="HATPase"/>
    <property type="match status" value="1"/>
</dbReference>
<name>A0ABT8DR51_9BURK</name>
<dbReference type="Gene3D" id="1.10.287.130">
    <property type="match status" value="1"/>
</dbReference>
<protein>
    <recommendedName>
        <fullName evidence="2">histidine kinase</fullName>
        <ecNumber evidence="2">2.7.13.3</ecNumber>
    </recommendedName>
</protein>
<dbReference type="PRINTS" id="PR00344">
    <property type="entry name" value="BCTRLSENSOR"/>
</dbReference>
<dbReference type="SMART" id="SM00388">
    <property type="entry name" value="HisKA"/>
    <property type="match status" value="1"/>
</dbReference>
<dbReference type="SMART" id="SM00387">
    <property type="entry name" value="HATPase_c"/>
    <property type="match status" value="1"/>
</dbReference>
<sequence>MPLNSGFGELDGSADEKASILIVDDLPEKLLVIETILEELGQHLVVVRSGGDALREVLRQEFAVILLDVNMPGMDGLETARLIRSYRRSAHTPIIFVTAYADELQTAQGYSLGAVDYILSPVVPEVLRSKVKVFVELHITQRRLRAQALERIALAAAEAAQRAAEENTRRSNFLSHATRMLAGSLEADVGMRRLLELVVPEMAGQAGLRLFADEQPPDRLLCCTAAEPPPALLDEPGEPREFGEQEMAELPELVQAVLGELEQFAGGDAQAAALLSARFTVGAHTVLPILSGNLPLGALVIARPRPGLDWSLLEELANRAAMAFENARLYRNLQIEIVERRQAQARLLEANQRKDEFLAMLSHELRNPLAPIRNAVEVIRRLTPEADARVAWATDVTERQLRQLSRLVDELLDVARISQGKIALRVETVDLCAVVAQGVETVRDLIDKRRHELQLSLPAQPVWLQGDFARLAQVVANLLHNAAKYTEEGGRIELLLSVVGGEAQLIVRDNGLGIDAELLPHVFDLFEQGKRALDRNQGGLGVGLTLVQRLVELHQGRVSAASAGSGQGAEFRVMLPATVEARPAALPPTQAPAAPAPVPVAAAACRVLVVDDNPDIAETIASYLELTGHQVRAVGDGMQAQACAAEFAPQVVVLDIGLPQIDGYEVARRLRALPATADSLLIALTGYGQAADRLKARQAGFGAHMVKPADPERLARLIADWQLADRSLPQPLQLMDD</sequence>
<evidence type="ECO:0000256" key="3">
    <source>
        <dbReference type="ARBA" id="ARBA00022553"/>
    </source>
</evidence>
<dbReference type="SUPFAM" id="SSF52172">
    <property type="entry name" value="CheY-like"/>
    <property type="match status" value="2"/>
</dbReference>
<dbReference type="SUPFAM" id="SSF47384">
    <property type="entry name" value="Homodimeric domain of signal transducing histidine kinase"/>
    <property type="match status" value="1"/>
</dbReference>
<organism evidence="7 8">
    <name type="scientific">Roseateles violae</name>
    <dbReference type="NCBI Taxonomy" id="3058042"/>
    <lineage>
        <taxon>Bacteria</taxon>
        <taxon>Pseudomonadati</taxon>
        <taxon>Pseudomonadota</taxon>
        <taxon>Betaproteobacteria</taxon>
        <taxon>Burkholderiales</taxon>
        <taxon>Sphaerotilaceae</taxon>
        <taxon>Roseateles</taxon>
    </lineage>
</organism>
<evidence type="ECO:0000259" key="6">
    <source>
        <dbReference type="PROSITE" id="PS50110"/>
    </source>
</evidence>
<evidence type="ECO:0000259" key="5">
    <source>
        <dbReference type="PROSITE" id="PS50109"/>
    </source>
</evidence>
<dbReference type="Gene3D" id="3.30.565.10">
    <property type="entry name" value="Histidine kinase-like ATPase, C-terminal domain"/>
    <property type="match status" value="1"/>
</dbReference>
<dbReference type="InterPro" id="IPR036097">
    <property type="entry name" value="HisK_dim/P_sf"/>
</dbReference>
<dbReference type="CDD" id="cd00082">
    <property type="entry name" value="HisKA"/>
    <property type="match status" value="1"/>
</dbReference>
<dbReference type="Proteomes" id="UP001228044">
    <property type="component" value="Unassembled WGS sequence"/>
</dbReference>
<dbReference type="EMBL" id="JAUHHC010000002">
    <property type="protein sequence ID" value="MDN3920496.1"/>
    <property type="molecule type" value="Genomic_DNA"/>
</dbReference>
<feature type="domain" description="Histidine kinase" evidence="5">
    <location>
        <begin position="360"/>
        <end position="579"/>
    </location>
</feature>
<feature type="modified residue" description="4-aspartylphosphate" evidence="4">
    <location>
        <position position="655"/>
    </location>
</feature>
<dbReference type="InterPro" id="IPR029016">
    <property type="entry name" value="GAF-like_dom_sf"/>
</dbReference>
<dbReference type="CDD" id="cd17580">
    <property type="entry name" value="REC_2_DhkD-like"/>
    <property type="match status" value="1"/>
</dbReference>
<dbReference type="InterPro" id="IPR003661">
    <property type="entry name" value="HisK_dim/P_dom"/>
</dbReference>
<dbReference type="Pfam" id="PF00072">
    <property type="entry name" value="Response_reg"/>
    <property type="match status" value="2"/>
</dbReference>
<feature type="modified residue" description="4-aspartylphosphate" evidence="4">
    <location>
        <position position="68"/>
    </location>
</feature>
<feature type="domain" description="Response regulatory" evidence="6">
    <location>
        <begin position="19"/>
        <end position="135"/>
    </location>
</feature>
<dbReference type="InterPro" id="IPR036890">
    <property type="entry name" value="HATPase_C_sf"/>
</dbReference>